<evidence type="ECO:0000313" key="2">
    <source>
        <dbReference type="Proteomes" id="UP001433071"/>
    </source>
</evidence>
<comment type="caution">
    <text evidence="1">The sequence shown here is derived from an EMBL/GenBank/DDBJ whole genome shotgun (WGS) entry which is preliminary data.</text>
</comment>
<reference evidence="1 2" key="1">
    <citation type="journal article" date="2024" name="Proc. Natl. Acad. Sci. U.S.A.">
        <title>The evolutionary genomics of adaptation to stress in wild rhizobium bacteria.</title>
        <authorList>
            <person name="Kehlet-Delgado H."/>
            <person name="Montoya A.P."/>
            <person name="Jensen K.T."/>
            <person name="Wendlandt C.E."/>
            <person name="Dexheimer C."/>
            <person name="Roberts M."/>
            <person name="Torres Martinez L."/>
            <person name="Friesen M.L."/>
            <person name="Griffitts J.S."/>
            <person name="Porter S.S."/>
        </authorList>
    </citation>
    <scope>NUCLEOTIDE SEQUENCE [LARGE SCALE GENOMIC DNA]</scope>
    <source>
        <strain evidence="1 2">M0641</strain>
    </source>
</reference>
<evidence type="ECO:0000313" key="1">
    <source>
        <dbReference type="EMBL" id="MER9408358.1"/>
    </source>
</evidence>
<proteinExistence type="predicted"/>
<name>A0ABV1Z8N0_9HYPH</name>
<keyword evidence="2" id="KW-1185">Reference proteome</keyword>
<gene>
    <name evidence="1" type="ORF">NKI36_30740</name>
</gene>
<dbReference type="RefSeq" id="WP_352562265.1">
    <property type="nucleotide sequence ID" value="NZ_JAMYQB010000050.1"/>
</dbReference>
<dbReference type="EMBL" id="JAMYQB010000050">
    <property type="protein sequence ID" value="MER9408358.1"/>
    <property type="molecule type" value="Genomic_DNA"/>
</dbReference>
<feature type="non-terminal residue" evidence="1">
    <location>
        <position position="1"/>
    </location>
</feature>
<accession>A0ABV1Z8N0</accession>
<protein>
    <submittedName>
        <fullName evidence="1">Uncharacterized protein</fullName>
    </submittedName>
</protein>
<sequence length="59" mass="6429">ISPGSINFHGREIGYELYRGSLIARMCSPALLRAGGRRKEGPEDDIHISGSMALRECAL</sequence>
<organism evidence="1 2">
    <name type="scientific">Mesorhizobium caraganae</name>
    <dbReference type="NCBI Taxonomy" id="483206"/>
    <lineage>
        <taxon>Bacteria</taxon>
        <taxon>Pseudomonadati</taxon>
        <taxon>Pseudomonadota</taxon>
        <taxon>Alphaproteobacteria</taxon>
        <taxon>Hyphomicrobiales</taxon>
        <taxon>Phyllobacteriaceae</taxon>
        <taxon>Mesorhizobium</taxon>
    </lineage>
</organism>
<dbReference type="Proteomes" id="UP001433071">
    <property type="component" value="Unassembled WGS sequence"/>
</dbReference>